<dbReference type="PANTHER" id="PTHR28058:SF1">
    <property type="entry name" value="SMALL RIBOSOMAL SUBUNIT PROTEIN BS1M"/>
    <property type="match status" value="1"/>
</dbReference>
<dbReference type="PANTHER" id="PTHR28058">
    <property type="entry name" value="37S RIBOSOMAL PROTEIN MRP51, MITOCHONDRIAL"/>
    <property type="match status" value="1"/>
</dbReference>
<feature type="compositionally biased region" description="Polar residues" evidence="1">
    <location>
        <begin position="152"/>
        <end position="164"/>
    </location>
</feature>
<protein>
    <submittedName>
        <fullName evidence="2 4">Uncharacterized protein</fullName>
    </submittedName>
</protein>
<dbReference type="Proteomes" id="UP000504638">
    <property type="component" value="Unplaced"/>
</dbReference>
<sequence>MSHIKASPTARLLRSSRLFSLPPPLPAPSMLRTTSMGLPRESDTATLPYPTIQAIATPASSRARGDWGLKRPLPLQSTTVSSTPEIKVTAMDTLEHVTDFQGATDHTQTLRKFQQMSVPMLGYNRTPRFLTERSAARPSFRSAFEEEDDNTYIENTTEQSTESGQEGGNSSGPANTSTGLQALQARKKWKYQGPWLGGMTPSDFNLWVKDMLKYKKDGFQQLLREHIVDKMWTDRVDNARKAAVEAHSDDPLFDVSSVNLEDHYPVEPDGRHFTSREKFVSALEPVLPKDITTAPIIDALAIEFHAHIRSLRRLLLADPQLSALLQEVLHLPPLDRDFNDSPSLFDSYNLSSPPLSTHPSAGLSYLRTNAHMTNHPLVGPRAAAPPVRGRILAPSSTQRGRKAKLGIGGFVVQEEGDARTMQPNKSMYMKPDEFGGKMWANVEAAEVDSKGRVNLKYHAVADKADEVNVKQGVYERQDIGERVEKRASFARAFL</sequence>
<keyword evidence="3" id="KW-1185">Reference proteome</keyword>
<evidence type="ECO:0000256" key="1">
    <source>
        <dbReference type="SAM" id="MobiDB-lite"/>
    </source>
</evidence>
<reference evidence="2 4" key="1">
    <citation type="submission" date="2020-01" db="EMBL/GenBank/DDBJ databases">
        <authorList>
            <consortium name="DOE Joint Genome Institute"/>
            <person name="Haridas S."/>
            <person name="Albert R."/>
            <person name="Binder M."/>
            <person name="Bloem J."/>
            <person name="Labutti K."/>
            <person name="Salamov A."/>
            <person name="Andreopoulos B."/>
            <person name="Baker S.E."/>
            <person name="Barry K."/>
            <person name="Bills G."/>
            <person name="Bluhm B.H."/>
            <person name="Cannon C."/>
            <person name="Castanera R."/>
            <person name="Culley D.E."/>
            <person name="Daum C."/>
            <person name="Ezra D."/>
            <person name="Gonzalez J.B."/>
            <person name="Henrissat B."/>
            <person name="Kuo A."/>
            <person name="Liang C."/>
            <person name="Lipzen A."/>
            <person name="Lutzoni F."/>
            <person name="Magnuson J."/>
            <person name="Mondo S."/>
            <person name="Nolan M."/>
            <person name="Ohm R."/>
            <person name="Pangilinan J."/>
            <person name="Park H.-J."/>
            <person name="Ramirez L."/>
            <person name="Alfaro M."/>
            <person name="Sun H."/>
            <person name="Tritt A."/>
            <person name="Yoshinaga Y."/>
            <person name="Zwiers L.-H."/>
            <person name="Turgeon B.G."/>
            <person name="Goodwin S.B."/>
            <person name="Spatafora J.W."/>
            <person name="Crous P.W."/>
            <person name="Grigoriev I.V."/>
        </authorList>
    </citation>
    <scope>NUCLEOTIDE SEQUENCE</scope>
    <source>
        <strain evidence="2 4">CBS 781.70</strain>
    </source>
</reference>
<evidence type="ECO:0000313" key="3">
    <source>
        <dbReference type="Proteomes" id="UP000504638"/>
    </source>
</evidence>
<dbReference type="OrthoDB" id="3913595at2759"/>
<dbReference type="GO" id="GO:0005763">
    <property type="term" value="C:mitochondrial small ribosomal subunit"/>
    <property type="evidence" value="ECO:0007669"/>
    <property type="project" value="TreeGrafter"/>
</dbReference>
<reference evidence="4" key="3">
    <citation type="submission" date="2025-04" db="UniProtKB">
        <authorList>
            <consortium name="RefSeq"/>
        </authorList>
    </citation>
    <scope>IDENTIFICATION</scope>
    <source>
        <strain evidence="4">CBS 781.70</strain>
    </source>
</reference>
<evidence type="ECO:0000313" key="4">
    <source>
        <dbReference type="RefSeq" id="XP_033530870.1"/>
    </source>
</evidence>
<reference evidence="4" key="2">
    <citation type="submission" date="2020-04" db="EMBL/GenBank/DDBJ databases">
        <authorList>
            <consortium name="NCBI Genome Project"/>
        </authorList>
    </citation>
    <scope>NUCLEOTIDE SEQUENCE</scope>
    <source>
        <strain evidence="4">CBS 781.70</strain>
    </source>
</reference>
<dbReference type="GO" id="GO:0003735">
    <property type="term" value="F:structural constituent of ribosome"/>
    <property type="evidence" value="ECO:0007669"/>
    <property type="project" value="TreeGrafter"/>
</dbReference>
<accession>A0A6G1FU97</accession>
<dbReference type="InterPro" id="IPR016712">
    <property type="entry name" value="Rbsml_bS1m-like"/>
</dbReference>
<dbReference type="EMBL" id="ML975174">
    <property type="protein sequence ID" value="KAF1809239.1"/>
    <property type="molecule type" value="Genomic_DNA"/>
</dbReference>
<dbReference type="GeneID" id="54420743"/>
<gene>
    <name evidence="2 4" type="ORF">P152DRAFT_461662</name>
</gene>
<proteinExistence type="predicted"/>
<feature type="region of interest" description="Disordered" evidence="1">
    <location>
        <begin position="134"/>
        <end position="177"/>
    </location>
</feature>
<dbReference type="RefSeq" id="XP_033530870.1">
    <property type="nucleotide sequence ID" value="XM_033680173.1"/>
</dbReference>
<dbReference type="GO" id="GO:0070124">
    <property type="term" value="P:mitochondrial translational initiation"/>
    <property type="evidence" value="ECO:0007669"/>
    <property type="project" value="TreeGrafter"/>
</dbReference>
<name>A0A6G1FU97_9PEZI</name>
<organism evidence="2">
    <name type="scientific">Eremomyces bilateralis CBS 781.70</name>
    <dbReference type="NCBI Taxonomy" id="1392243"/>
    <lineage>
        <taxon>Eukaryota</taxon>
        <taxon>Fungi</taxon>
        <taxon>Dikarya</taxon>
        <taxon>Ascomycota</taxon>
        <taxon>Pezizomycotina</taxon>
        <taxon>Dothideomycetes</taxon>
        <taxon>Dothideomycetes incertae sedis</taxon>
        <taxon>Eremomycetales</taxon>
        <taxon>Eremomycetaceae</taxon>
        <taxon>Eremomyces</taxon>
    </lineage>
</organism>
<dbReference type="AlphaFoldDB" id="A0A6G1FU97"/>
<evidence type="ECO:0000313" key="2">
    <source>
        <dbReference type="EMBL" id="KAF1809239.1"/>
    </source>
</evidence>
<dbReference type="Pfam" id="PF11709">
    <property type="entry name" value="Mit_ribos_Mrp51"/>
    <property type="match status" value="1"/>
</dbReference>